<evidence type="ECO:0000256" key="1">
    <source>
        <dbReference type="ARBA" id="ARBA00023015"/>
    </source>
</evidence>
<evidence type="ECO:0000259" key="4">
    <source>
        <dbReference type="PROSITE" id="PS01124"/>
    </source>
</evidence>
<dbReference type="EMBL" id="SOBT01000008">
    <property type="protein sequence ID" value="TDU30966.1"/>
    <property type="molecule type" value="Genomic_DNA"/>
</dbReference>
<dbReference type="GO" id="GO:0000976">
    <property type="term" value="F:transcription cis-regulatory region binding"/>
    <property type="evidence" value="ECO:0007669"/>
    <property type="project" value="TreeGrafter"/>
</dbReference>
<keyword evidence="3" id="KW-0804">Transcription</keyword>
<dbReference type="InterPro" id="IPR018060">
    <property type="entry name" value="HTH_AraC"/>
</dbReference>
<dbReference type="AlphaFoldDB" id="A0A4S3K1P6"/>
<gene>
    <name evidence="5" type="ORF">DFR24_0324</name>
</gene>
<name>A0A4S3K1P6_9GAMM</name>
<evidence type="ECO:0000256" key="3">
    <source>
        <dbReference type="ARBA" id="ARBA00023163"/>
    </source>
</evidence>
<dbReference type="Gene3D" id="1.10.10.60">
    <property type="entry name" value="Homeodomain-like"/>
    <property type="match status" value="1"/>
</dbReference>
<keyword evidence="2 5" id="KW-0238">DNA-binding</keyword>
<dbReference type="PANTHER" id="PTHR47894:SF4">
    <property type="entry name" value="HTH-TYPE TRANSCRIPTIONAL REGULATOR GADX"/>
    <property type="match status" value="1"/>
</dbReference>
<dbReference type="PANTHER" id="PTHR47894">
    <property type="entry name" value="HTH-TYPE TRANSCRIPTIONAL REGULATOR GADX"/>
    <property type="match status" value="1"/>
</dbReference>
<dbReference type="SUPFAM" id="SSF46689">
    <property type="entry name" value="Homeodomain-like"/>
    <property type="match status" value="1"/>
</dbReference>
<dbReference type="Pfam" id="PF12625">
    <property type="entry name" value="Arabinose_bd"/>
    <property type="match status" value="1"/>
</dbReference>
<dbReference type="SMART" id="SM00342">
    <property type="entry name" value="HTH_ARAC"/>
    <property type="match status" value="1"/>
</dbReference>
<dbReference type="PROSITE" id="PS01124">
    <property type="entry name" value="HTH_ARAC_FAMILY_2"/>
    <property type="match status" value="1"/>
</dbReference>
<dbReference type="GO" id="GO:0003700">
    <property type="term" value="F:DNA-binding transcription factor activity"/>
    <property type="evidence" value="ECO:0007669"/>
    <property type="project" value="InterPro"/>
</dbReference>
<dbReference type="InterPro" id="IPR009057">
    <property type="entry name" value="Homeodomain-like_sf"/>
</dbReference>
<keyword evidence="1" id="KW-0805">Transcription regulation</keyword>
<feature type="domain" description="HTH araC/xylS-type" evidence="4">
    <location>
        <begin position="270"/>
        <end position="332"/>
    </location>
</feature>
<comment type="caution">
    <text evidence="5">The sequence shown here is derived from an EMBL/GenBank/DDBJ whole genome shotgun (WGS) entry which is preliminary data.</text>
</comment>
<dbReference type="Pfam" id="PF12833">
    <property type="entry name" value="HTH_18"/>
    <property type="match status" value="1"/>
</dbReference>
<evidence type="ECO:0000313" key="6">
    <source>
        <dbReference type="Proteomes" id="UP000295341"/>
    </source>
</evidence>
<evidence type="ECO:0000256" key="2">
    <source>
        <dbReference type="ARBA" id="ARBA00023125"/>
    </source>
</evidence>
<proteinExistence type="predicted"/>
<accession>A0A4S3K1P6</accession>
<sequence>MSGALVRSIILSGAAEKIRAAGKQPAAVARKAGIPASALKDPDLLVSGRAVMRFFELAATACRRRNWGLEMSIDARLAAVIGPLWVLLRNARSVRQFCEDLARHYDLYSSVALVSFEPSRGTSLLGWSPASGQTDSDVQIVEFALGVFINELRSHALAAWTPVATWFRHDAPRDLRLHRRIFGPQLRFNGNCNAIEIDDAMLDRPLRGGATRNRAMVLDMLRLEEDVPVTMVPLQVEGIVRALLPFAPCSAKEVSLAMGLPVRTLQARLKASGRSLRSIKEAVRCDLAAKYLRHSQMSATQIAGLLGYAELASFSRSFRRWNGRSLRVARQSRK</sequence>
<evidence type="ECO:0000313" key="5">
    <source>
        <dbReference type="EMBL" id="TDU30966.1"/>
    </source>
</evidence>
<dbReference type="InterPro" id="IPR032687">
    <property type="entry name" value="AraC-type_N"/>
</dbReference>
<keyword evidence="6" id="KW-1185">Reference proteome</keyword>
<dbReference type="RefSeq" id="WP_162850970.1">
    <property type="nucleotide sequence ID" value="NZ_MWIN01000022.1"/>
</dbReference>
<organism evidence="5 6">
    <name type="scientific">Panacagrimonas perspica</name>
    <dbReference type="NCBI Taxonomy" id="381431"/>
    <lineage>
        <taxon>Bacteria</taxon>
        <taxon>Pseudomonadati</taxon>
        <taxon>Pseudomonadota</taxon>
        <taxon>Gammaproteobacteria</taxon>
        <taxon>Nevskiales</taxon>
        <taxon>Nevskiaceae</taxon>
        <taxon>Panacagrimonas</taxon>
    </lineage>
</organism>
<dbReference type="Proteomes" id="UP000295341">
    <property type="component" value="Unassembled WGS sequence"/>
</dbReference>
<protein>
    <submittedName>
        <fullName evidence="5">AraC-like DNA-binding protein</fullName>
    </submittedName>
</protein>
<reference evidence="5 6" key="1">
    <citation type="submission" date="2019-03" db="EMBL/GenBank/DDBJ databases">
        <title>Genomic Encyclopedia of Type Strains, Phase IV (KMG-IV): sequencing the most valuable type-strain genomes for metagenomic binning, comparative biology and taxonomic classification.</title>
        <authorList>
            <person name="Goeker M."/>
        </authorList>
    </citation>
    <scope>NUCLEOTIDE SEQUENCE [LARGE SCALE GENOMIC DNA]</scope>
    <source>
        <strain evidence="5 6">DSM 26377</strain>
    </source>
</reference>
<dbReference type="GO" id="GO:0005829">
    <property type="term" value="C:cytosol"/>
    <property type="evidence" value="ECO:0007669"/>
    <property type="project" value="TreeGrafter"/>
</dbReference>